<keyword evidence="6" id="KW-1015">Disulfide bond</keyword>
<keyword evidence="10" id="KW-0732">Signal</keyword>
<evidence type="ECO:0000256" key="10">
    <source>
        <dbReference type="SAM" id="SignalP"/>
    </source>
</evidence>
<evidence type="ECO:0000256" key="1">
    <source>
        <dbReference type="ARBA" id="ARBA00007983"/>
    </source>
</evidence>
<dbReference type="PROSITE" id="PS01165">
    <property type="entry name" value="COPPER_AMINE_OXID_2"/>
    <property type="match status" value="1"/>
</dbReference>
<keyword evidence="4 9" id="KW-0560">Oxidoreductase</keyword>
<dbReference type="PANTHER" id="PTHR10638">
    <property type="entry name" value="COPPER AMINE OXIDASE"/>
    <property type="match status" value="1"/>
</dbReference>
<feature type="active site" description="Proton acceptor" evidence="7">
    <location>
        <position position="353"/>
    </location>
</feature>
<dbReference type="GO" id="GO:0005507">
    <property type="term" value="F:copper ion binding"/>
    <property type="evidence" value="ECO:0007669"/>
    <property type="project" value="InterPro"/>
</dbReference>
<feature type="modified residue" description="2',4',5'-topaquinone" evidence="8">
    <location>
        <position position="441"/>
    </location>
</feature>
<organism evidence="14 15">
    <name type="scientific">Tagetes erecta</name>
    <name type="common">African marigold</name>
    <dbReference type="NCBI Taxonomy" id="13708"/>
    <lineage>
        <taxon>Eukaryota</taxon>
        <taxon>Viridiplantae</taxon>
        <taxon>Streptophyta</taxon>
        <taxon>Embryophyta</taxon>
        <taxon>Tracheophyta</taxon>
        <taxon>Spermatophyta</taxon>
        <taxon>Magnoliopsida</taxon>
        <taxon>eudicotyledons</taxon>
        <taxon>Gunneridae</taxon>
        <taxon>Pentapetalae</taxon>
        <taxon>asterids</taxon>
        <taxon>campanulids</taxon>
        <taxon>Asterales</taxon>
        <taxon>Asteraceae</taxon>
        <taxon>Asteroideae</taxon>
        <taxon>Heliantheae alliance</taxon>
        <taxon>Tageteae</taxon>
        <taxon>Tagetes</taxon>
    </lineage>
</organism>
<dbReference type="EMBL" id="JAUHHV010000007">
    <property type="protein sequence ID" value="KAK1419081.1"/>
    <property type="molecule type" value="Genomic_DNA"/>
</dbReference>
<dbReference type="InterPro" id="IPR049947">
    <property type="entry name" value="Cu_Am_Ox_Cu-bd"/>
</dbReference>
<dbReference type="InterPro" id="IPR016182">
    <property type="entry name" value="Cu_amine_oxidase_N-reg"/>
</dbReference>
<proteinExistence type="inferred from homology"/>
<evidence type="ECO:0000313" key="14">
    <source>
        <dbReference type="EMBL" id="KAK1419081.1"/>
    </source>
</evidence>
<dbReference type="GO" id="GO:0008131">
    <property type="term" value="F:primary methylamine oxidase activity"/>
    <property type="evidence" value="ECO:0007669"/>
    <property type="project" value="InterPro"/>
</dbReference>
<feature type="domain" description="Copper amine oxidase N3-terminal" evidence="13">
    <location>
        <begin position="150"/>
        <end position="249"/>
    </location>
</feature>
<evidence type="ECO:0000256" key="6">
    <source>
        <dbReference type="ARBA" id="ARBA00023157"/>
    </source>
</evidence>
<dbReference type="FunFam" id="2.70.98.20:FF:000004">
    <property type="entry name" value="Amine oxidase"/>
    <property type="match status" value="1"/>
</dbReference>
<keyword evidence="2 9" id="KW-0479">Metal-binding</keyword>
<comment type="PTM">
    <text evidence="8 9">Topaquinone (TPQ) is generated by copper-dependent autoxidation of a specific tyrosyl residue.</text>
</comment>
<feature type="domain" description="Copper amine oxidase N2-terminal" evidence="12">
    <location>
        <begin position="59"/>
        <end position="138"/>
    </location>
</feature>
<accession>A0AAD8KDF9</accession>
<keyword evidence="15" id="KW-1185">Reference proteome</keyword>
<dbReference type="Proteomes" id="UP001229421">
    <property type="component" value="Unassembled WGS sequence"/>
</dbReference>
<evidence type="ECO:0000256" key="8">
    <source>
        <dbReference type="PIRSR" id="PIRSR600269-51"/>
    </source>
</evidence>
<dbReference type="AlphaFoldDB" id="A0AAD8KDF9"/>
<comment type="caution">
    <text evidence="14">The sequence shown here is derived from an EMBL/GenBank/DDBJ whole genome shotgun (WGS) entry which is preliminary data.</text>
</comment>
<dbReference type="SUPFAM" id="SSF49998">
    <property type="entry name" value="Amine oxidase catalytic domain"/>
    <property type="match status" value="1"/>
</dbReference>
<evidence type="ECO:0000256" key="9">
    <source>
        <dbReference type="RuleBase" id="RU000672"/>
    </source>
</evidence>
<dbReference type="InterPro" id="IPR015802">
    <property type="entry name" value="Cu_amine_oxidase_N3"/>
</dbReference>
<keyword evidence="3 7" id="KW-0801">TPQ</keyword>
<evidence type="ECO:0000256" key="5">
    <source>
        <dbReference type="ARBA" id="ARBA00023008"/>
    </source>
</evidence>
<evidence type="ECO:0000256" key="3">
    <source>
        <dbReference type="ARBA" id="ARBA00022772"/>
    </source>
</evidence>
<dbReference type="GO" id="GO:0009308">
    <property type="term" value="P:amine metabolic process"/>
    <property type="evidence" value="ECO:0007669"/>
    <property type="project" value="UniProtKB-UniRule"/>
</dbReference>
<evidence type="ECO:0000256" key="7">
    <source>
        <dbReference type="PIRSR" id="PIRSR600269-50"/>
    </source>
</evidence>
<evidence type="ECO:0000259" key="11">
    <source>
        <dbReference type="Pfam" id="PF01179"/>
    </source>
</evidence>
<dbReference type="PANTHER" id="PTHR10638:SF69">
    <property type="entry name" value="AMINE OXIDASE [COPPER-CONTAINING] GAMMA 1-RELATED"/>
    <property type="match status" value="1"/>
</dbReference>
<feature type="active site" description="Schiff-base intermediate with substrate; via topaquinone" evidence="7">
    <location>
        <position position="441"/>
    </location>
</feature>
<protein>
    <recommendedName>
        <fullName evidence="9">Amine oxidase</fullName>
        <ecNumber evidence="9">1.4.3.-</ecNumber>
    </recommendedName>
</protein>
<dbReference type="InterPro" id="IPR015800">
    <property type="entry name" value="Cu_amine_oxidase_N2"/>
</dbReference>
<comment type="similarity">
    <text evidence="1 9">Belongs to the copper/topaquinone oxidase family.</text>
</comment>
<evidence type="ECO:0000259" key="12">
    <source>
        <dbReference type="Pfam" id="PF02727"/>
    </source>
</evidence>
<keyword evidence="5 9" id="KW-0186">Copper</keyword>
<comment type="cofactor">
    <cofactor evidence="9">
        <name>Cu cation</name>
        <dbReference type="ChEBI" id="CHEBI:23378"/>
    </cofactor>
    <text evidence="9">Contains 1 topaquinone per subunit.</text>
</comment>
<evidence type="ECO:0000259" key="13">
    <source>
        <dbReference type="Pfam" id="PF02728"/>
    </source>
</evidence>
<feature type="signal peptide" evidence="10">
    <location>
        <begin position="1"/>
        <end position="21"/>
    </location>
</feature>
<gene>
    <name evidence="14" type="ORF">QVD17_28238</name>
</gene>
<dbReference type="Pfam" id="PF02728">
    <property type="entry name" value="Cu_amine_oxidN3"/>
    <property type="match status" value="1"/>
</dbReference>
<feature type="chain" id="PRO_5042282345" description="Amine oxidase" evidence="10">
    <location>
        <begin position="22"/>
        <end position="710"/>
    </location>
</feature>
<sequence>MMEKPFCIIFIIISIIVFIFAHSRNLHENISQCSNTKRAHRNTNLRSTSTFNFKDTPLHPLDPLTVPEINKIRSILEGYEPFSSSFPSINTLSLEEPYKNQVVGWKKGDPLPPRRASVTAFLDGRTHVLMVDLNLGIVIDDVVNVGSGYPMLTAKDLATALHVIYSDLEFKKSILARRLDFNDVTCAPLSPGWFGPDEEGKRIVKLQCYLSQNNPNFWMRPIEGLIVTVDVDKQEVVKVTDTSQDIPVPDETNTDYRYATQSQFPDMTPKTNPMSMEQLKGPSFTVENGHTVKWANWVFHLKPDIRAGMIISQVMVQAENREYRSVMYKGFASELFVPYMDPDPSWYFKSYMDAGEYGLGATAMALVELNDCPRYSYYMDGVFASADGRPYIQPNMICIFERYAGDIGWRHSEIPAMGFNIRESRPKVTLVARMAASIGNYDYIFDWEFQTDGLICIKVGLSGMLMVKATPYENLYNISDIKDMTGTLVSENRIGVVHDHYISFHLDMDIDGPNNSFAEVNLVKQETLPSQSPRKSYLKARRKVAKTEDDAKIKLKLYDPSEFHVFNPTKSSRFGNPTGYKIVPSGTAASLLDRDDPPQTRAAFTNNQIWVTPYNKSEQWAGGLLVSQSKGEDTLAVWSARNREIENKDIVLWYTLGFHHIPCQEDFPIMPMVSSSFELKPVNFFDRNPILNAKPTFQKDLPECFAASSY</sequence>
<name>A0AAD8KDF9_TARER</name>
<evidence type="ECO:0000256" key="2">
    <source>
        <dbReference type="ARBA" id="ARBA00022723"/>
    </source>
</evidence>
<evidence type="ECO:0000313" key="15">
    <source>
        <dbReference type="Proteomes" id="UP001229421"/>
    </source>
</evidence>
<evidence type="ECO:0000256" key="4">
    <source>
        <dbReference type="ARBA" id="ARBA00023002"/>
    </source>
</evidence>
<reference evidence="14" key="1">
    <citation type="journal article" date="2023" name="bioRxiv">
        <title>Improved chromosome-level genome assembly for marigold (Tagetes erecta).</title>
        <authorList>
            <person name="Jiang F."/>
            <person name="Yuan L."/>
            <person name="Wang S."/>
            <person name="Wang H."/>
            <person name="Xu D."/>
            <person name="Wang A."/>
            <person name="Fan W."/>
        </authorList>
    </citation>
    <scope>NUCLEOTIDE SEQUENCE</scope>
    <source>
        <strain evidence="14">WSJ</strain>
        <tissue evidence="14">Leaf</tissue>
    </source>
</reference>
<dbReference type="SUPFAM" id="SSF54416">
    <property type="entry name" value="Amine oxidase N-terminal region"/>
    <property type="match status" value="2"/>
</dbReference>
<dbReference type="InterPro" id="IPR015798">
    <property type="entry name" value="Cu_amine_oxidase_C"/>
</dbReference>
<dbReference type="Pfam" id="PF02727">
    <property type="entry name" value="Cu_amine_oxidN2"/>
    <property type="match status" value="1"/>
</dbReference>
<dbReference type="EC" id="1.4.3.-" evidence="9"/>
<feature type="domain" description="Copper amine oxidase catalytic" evidence="11">
    <location>
        <begin position="276"/>
        <end position="690"/>
    </location>
</feature>
<dbReference type="Gene3D" id="3.10.450.40">
    <property type="match status" value="2"/>
</dbReference>
<dbReference type="InterPro" id="IPR036460">
    <property type="entry name" value="Cu_amine_oxidase_C_sf"/>
</dbReference>
<dbReference type="Pfam" id="PF01179">
    <property type="entry name" value="Cu_amine_oxid"/>
    <property type="match status" value="1"/>
</dbReference>
<dbReference type="GO" id="GO:0048038">
    <property type="term" value="F:quinone binding"/>
    <property type="evidence" value="ECO:0007669"/>
    <property type="project" value="InterPro"/>
</dbReference>
<dbReference type="Gene3D" id="2.70.98.20">
    <property type="entry name" value="Copper amine oxidase, catalytic domain"/>
    <property type="match status" value="1"/>
</dbReference>
<dbReference type="InterPro" id="IPR000269">
    <property type="entry name" value="Cu_amine_oxidase"/>
</dbReference>